<protein>
    <submittedName>
        <fullName evidence="9">Response regulator transcription factor</fullName>
    </submittedName>
</protein>
<feature type="region of interest" description="Disordered" evidence="6">
    <location>
        <begin position="221"/>
        <end position="262"/>
    </location>
</feature>
<dbReference type="InterPro" id="IPR000792">
    <property type="entry name" value="Tscrpt_reg_LuxR_C"/>
</dbReference>
<dbReference type="InterPro" id="IPR001789">
    <property type="entry name" value="Sig_transdc_resp-reg_receiver"/>
</dbReference>
<accession>A0A9X2IXZ5</accession>
<evidence type="ECO:0000256" key="5">
    <source>
        <dbReference type="PROSITE-ProRule" id="PRU00169"/>
    </source>
</evidence>
<dbReference type="InterPro" id="IPR039420">
    <property type="entry name" value="WalR-like"/>
</dbReference>
<dbReference type="GO" id="GO:0000160">
    <property type="term" value="P:phosphorelay signal transduction system"/>
    <property type="evidence" value="ECO:0007669"/>
    <property type="project" value="InterPro"/>
</dbReference>
<evidence type="ECO:0000256" key="4">
    <source>
        <dbReference type="ARBA" id="ARBA00023163"/>
    </source>
</evidence>
<feature type="modified residue" description="4-aspartylphosphate" evidence="5">
    <location>
        <position position="57"/>
    </location>
</feature>
<evidence type="ECO:0000256" key="2">
    <source>
        <dbReference type="ARBA" id="ARBA00023015"/>
    </source>
</evidence>
<dbReference type="InterPro" id="IPR058245">
    <property type="entry name" value="NreC/VraR/RcsB-like_REC"/>
</dbReference>
<dbReference type="CDD" id="cd17535">
    <property type="entry name" value="REC_NarL-like"/>
    <property type="match status" value="1"/>
</dbReference>
<dbReference type="PROSITE" id="PS00622">
    <property type="entry name" value="HTH_LUXR_1"/>
    <property type="match status" value="1"/>
</dbReference>
<proteinExistence type="predicted"/>
<keyword evidence="1 5" id="KW-0597">Phosphoprotein</keyword>
<dbReference type="PROSITE" id="PS50110">
    <property type="entry name" value="RESPONSE_REGULATORY"/>
    <property type="match status" value="1"/>
</dbReference>
<keyword evidence="4" id="KW-0804">Transcription</keyword>
<dbReference type="InterPro" id="IPR011006">
    <property type="entry name" value="CheY-like_superfamily"/>
</dbReference>
<evidence type="ECO:0000313" key="9">
    <source>
        <dbReference type="EMBL" id="MCM6776527.1"/>
    </source>
</evidence>
<dbReference type="Pfam" id="PF00196">
    <property type="entry name" value="GerE"/>
    <property type="match status" value="1"/>
</dbReference>
<evidence type="ECO:0000256" key="3">
    <source>
        <dbReference type="ARBA" id="ARBA00023125"/>
    </source>
</evidence>
<reference evidence="9" key="1">
    <citation type="submission" date="2022-06" db="EMBL/GenBank/DDBJ databases">
        <title>Novel species in genus nocardia.</title>
        <authorList>
            <person name="Li F."/>
        </authorList>
    </citation>
    <scope>NUCLEOTIDE SEQUENCE</scope>
    <source>
        <strain evidence="9">CDC141</strain>
    </source>
</reference>
<feature type="compositionally biased region" description="Basic and acidic residues" evidence="6">
    <location>
        <begin position="245"/>
        <end position="262"/>
    </location>
</feature>
<keyword evidence="3" id="KW-0238">DNA-binding</keyword>
<comment type="caution">
    <text evidence="9">The sequence shown here is derived from an EMBL/GenBank/DDBJ whole genome shotgun (WGS) entry which is preliminary data.</text>
</comment>
<keyword evidence="10" id="KW-1185">Reference proteome</keyword>
<dbReference type="GO" id="GO:0006355">
    <property type="term" value="P:regulation of DNA-templated transcription"/>
    <property type="evidence" value="ECO:0007669"/>
    <property type="project" value="InterPro"/>
</dbReference>
<dbReference type="RefSeq" id="WP_251914814.1">
    <property type="nucleotide sequence ID" value="NZ_JAMRXG010000010.1"/>
</dbReference>
<name>A0A9X2IXZ5_9NOCA</name>
<evidence type="ECO:0000313" key="10">
    <source>
        <dbReference type="Proteomes" id="UP001139157"/>
    </source>
</evidence>
<dbReference type="SMART" id="SM00421">
    <property type="entry name" value="HTH_LUXR"/>
    <property type="match status" value="1"/>
</dbReference>
<feature type="domain" description="HTH luxR-type" evidence="7">
    <location>
        <begin position="152"/>
        <end position="217"/>
    </location>
</feature>
<dbReference type="Pfam" id="PF00072">
    <property type="entry name" value="Response_reg"/>
    <property type="match status" value="1"/>
</dbReference>
<dbReference type="PANTHER" id="PTHR43214:SF24">
    <property type="entry name" value="TRANSCRIPTIONAL REGULATORY PROTEIN NARL-RELATED"/>
    <property type="match status" value="1"/>
</dbReference>
<dbReference type="SUPFAM" id="SSF46894">
    <property type="entry name" value="C-terminal effector domain of the bipartite response regulators"/>
    <property type="match status" value="1"/>
</dbReference>
<dbReference type="SUPFAM" id="SSF52172">
    <property type="entry name" value="CheY-like"/>
    <property type="match status" value="1"/>
</dbReference>
<evidence type="ECO:0000256" key="6">
    <source>
        <dbReference type="SAM" id="MobiDB-lite"/>
    </source>
</evidence>
<dbReference type="CDD" id="cd06170">
    <property type="entry name" value="LuxR_C_like"/>
    <property type="match status" value="1"/>
</dbReference>
<feature type="domain" description="Response regulatory" evidence="8">
    <location>
        <begin position="6"/>
        <end position="124"/>
    </location>
</feature>
<evidence type="ECO:0000259" key="8">
    <source>
        <dbReference type="PROSITE" id="PS50110"/>
    </source>
</evidence>
<dbReference type="PRINTS" id="PR00038">
    <property type="entry name" value="HTHLUXR"/>
</dbReference>
<dbReference type="InterPro" id="IPR016032">
    <property type="entry name" value="Sig_transdc_resp-reg_C-effctor"/>
</dbReference>
<gene>
    <name evidence="9" type="ORF">NDR86_23865</name>
</gene>
<keyword evidence="2" id="KW-0805">Transcription regulation</keyword>
<dbReference type="GO" id="GO:0003677">
    <property type="term" value="F:DNA binding"/>
    <property type="evidence" value="ECO:0007669"/>
    <property type="project" value="UniProtKB-KW"/>
</dbReference>
<dbReference type="PANTHER" id="PTHR43214">
    <property type="entry name" value="TWO-COMPONENT RESPONSE REGULATOR"/>
    <property type="match status" value="1"/>
</dbReference>
<dbReference type="Gene3D" id="3.40.50.2300">
    <property type="match status" value="1"/>
</dbReference>
<organism evidence="9 10">
    <name type="scientific">Nocardia pulmonis</name>
    <dbReference type="NCBI Taxonomy" id="2951408"/>
    <lineage>
        <taxon>Bacteria</taxon>
        <taxon>Bacillati</taxon>
        <taxon>Actinomycetota</taxon>
        <taxon>Actinomycetes</taxon>
        <taxon>Mycobacteriales</taxon>
        <taxon>Nocardiaceae</taxon>
        <taxon>Nocardia</taxon>
    </lineage>
</organism>
<feature type="compositionally biased region" description="Basic and acidic residues" evidence="6">
    <location>
        <begin position="221"/>
        <end position="231"/>
    </location>
</feature>
<dbReference type="PROSITE" id="PS50043">
    <property type="entry name" value="HTH_LUXR_2"/>
    <property type="match status" value="1"/>
</dbReference>
<dbReference type="EMBL" id="JAMRXG010000010">
    <property type="protein sequence ID" value="MCM6776527.1"/>
    <property type="molecule type" value="Genomic_DNA"/>
</dbReference>
<sequence>MASMIGVLIVGAHHLVRGGVAALIAASADCAVAGEAGTEDEAVALAAARRPDVILIDTHLPVLDGIGATRRIRAAATVCPPRVLLLTTVGPDEYVCAAVRVGVSGLLLKEASPQQVLTAIRAVATGCMVIAPPVTRRWVETSGERGDADIRPSPKLEGLTTRETEVLRLVGVGMSNTEIASRLSVSASTVKTHLHHVMAKLGVGSRAQAVVVAYESGLVTPRRESGGRADRATPTLTRQPSVEMVRAHHPDRGARPDPVRVR</sequence>
<dbReference type="Proteomes" id="UP001139157">
    <property type="component" value="Unassembled WGS sequence"/>
</dbReference>
<evidence type="ECO:0000259" key="7">
    <source>
        <dbReference type="PROSITE" id="PS50043"/>
    </source>
</evidence>
<dbReference type="AlphaFoldDB" id="A0A9X2IXZ5"/>
<evidence type="ECO:0000256" key="1">
    <source>
        <dbReference type="ARBA" id="ARBA00022553"/>
    </source>
</evidence>
<dbReference type="SMART" id="SM00448">
    <property type="entry name" value="REC"/>
    <property type="match status" value="1"/>
</dbReference>